<evidence type="ECO:0000313" key="1">
    <source>
        <dbReference type="EMBL" id="ALL71367.1"/>
    </source>
</evidence>
<protein>
    <submittedName>
        <fullName evidence="1">Uncharacterized protein</fullName>
    </submittedName>
</protein>
<name>A0A0P0RQV5_9BURK</name>
<dbReference type="EMBL" id="CP012748">
    <property type="protein sequence ID" value="ALL71367.1"/>
    <property type="molecule type" value="Genomic_DNA"/>
</dbReference>
<dbReference type="KEGG" id="bcai:K788_00009615"/>
<geneLocation type="plasmid" evidence="2"/>
<accession>A0A0P0RQV5</accession>
<dbReference type="Proteomes" id="UP000019146">
    <property type="component" value="Plasmid unnamed"/>
</dbReference>
<gene>
    <name evidence="1" type="ORF">K788_00009615</name>
</gene>
<organism evidence="1 2">
    <name type="scientific">Paraburkholderia caribensis MBA4</name>
    <dbReference type="NCBI Taxonomy" id="1323664"/>
    <lineage>
        <taxon>Bacteria</taxon>
        <taxon>Pseudomonadati</taxon>
        <taxon>Pseudomonadota</taxon>
        <taxon>Betaproteobacteria</taxon>
        <taxon>Burkholderiales</taxon>
        <taxon>Burkholderiaceae</taxon>
        <taxon>Paraburkholderia</taxon>
    </lineage>
</organism>
<evidence type="ECO:0000313" key="2">
    <source>
        <dbReference type="Proteomes" id="UP000019146"/>
    </source>
</evidence>
<reference evidence="1 2" key="1">
    <citation type="journal article" date="2014" name="Genome Announc.">
        <title>Draft Genome Sequence of the Haloacid-Degrading Burkholderia caribensis Strain MBA4.</title>
        <authorList>
            <person name="Pan Y."/>
            <person name="Kong K.F."/>
            <person name="Tsang J.S."/>
        </authorList>
    </citation>
    <scope>NUCLEOTIDE SEQUENCE [LARGE SCALE GENOMIC DNA]</scope>
    <source>
        <strain evidence="1 2">MBA4</strain>
        <plasmid evidence="2">Plasmid</plasmid>
    </source>
</reference>
<dbReference type="AlphaFoldDB" id="A0A0P0RQV5"/>
<keyword evidence="1" id="KW-0614">Plasmid</keyword>
<proteinExistence type="predicted"/>
<sequence>MGVDDDREFTLTSSSAFILLRIESYVDFNARAFLHFTDELLDWLTETGKILGLHMQTMRDI</sequence>